<organism evidence="3 4">
    <name type="scientific">Microcella putealis</name>
    <dbReference type="NCBI Taxonomy" id="337005"/>
    <lineage>
        <taxon>Bacteria</taxon>
        <taxon>Bacillati</taxon>
        <taxon>Actinomycetota</taxon>
        <taxon>Actinomycetes</taxon>
        <taxon>Micrococcales</taxon>
        <taxon>Microbacteriaceae</taxon>
        <taxon>Microcella</taxon>
    </lineage>
</organism>
<reference evidence="3 4" key="1">
    <citation type="journal article" date="2015" name="Stand. Genomic Sci.">
        <title>Genomic Encyclopedia of Bacterial and Archaeal Type Strains, Phase III: the genomes of soil and plant-associated and newly described type strains.</title>
        <authorList>
            <person name="Whitman W.B."/>
            <person name="Woyke T."/>
            <person name="Klenk H.P."/>
            <person name="Zhou Y."/>
            <person name="Lilburn T.G."/>
            <person name="Beck B.J."/>
            <person name="De Vos P."/>
            <person name="Vandamme P."/>
            <person name="Eisen J.A."/>
            <person name="Garrity G."/>
            <person name="Hugenholtz P."/>
            <person name="Kyrpides N.C."/>
        </authorList>
    </citation>
    <scope>NUCLEOTIDE SEQUENCE [LARGE SCALE GENOMIC DNA]</scope>
    <source>
        <strain evidence="3 4">CV2</strain>
    </source>
</reference>
<sequence>MLAGMYFLLGVIDSVSGSATASEGEAIDAFNDELKARGHWVIAGGIASPDQSVMIDARGADAVTTQGPVSEAAEFVSGFWIIDAPHADAAQHVAIAASRACNRCIELRPLLGLAP</sequence>
<dbReference type="AlphaFoldDB" id="A0A4Q7LW48"/>
<gene>
    <name evidence="3" type="ORF">EV141_0154</name>
</gene>
<evidence type="ECO:0000259" key="2">
    <source>
        <dbReference type="Pfam" id="PF03795"/>
    </source>
</evidence>
<dbReference type="Proteomes" id="UP000293519">
    <property type="component" value="Unassembled WGS sequence"/>
</dbReference>
<protein>
    <recommendedName>
        <fullName evidence="2">YCII-related domain-containing protein</fullName>
    </recommendedName>
</protein>
<comment type="similarity">
    <text evidence="1">Belongs to the YciI family.</text>
</comment>
<evidence type="ECO:0000313" key="4">
    <source>
        <dbReference type="Proteomes" id="UP000293519"/>
    </source>
</evidence>
<dbReference type="InterPro" id="IPR005545">
    <property type="entry name" value="YCII"/>
</dbReference>
<feature type="domain" description="YCII-related" evidence="2">
    <location>
        <begin position="19"/>
        <end position="109"/>
    </location>
</feature>
<dbReference type="Gene3D" id="3.30.70.1060">
    <property type="entry name" value="Dimeric alpha+beta barrel"/>
    <property type="match status" value="1"/>
</dbReference>
<dbReference type="InterPro" id="IPR011008">
    <property type="entry name" value="Dimeric_a/b-barrel"/>
</dbReference>
<keyword evidence="4" id="KW-1185">Reference proteome</keyword>
<proteinExistence type="inferred from homology"/>
<accession>A0A4Q7LW48</accession>
<dbReference type="Pfam" id="PF03795">
    <property type="entry name" value="YCII"/>
    <property type="match status" value="1"/>
</dbReference>
<evidence type="ECO:0000313" key="3">
    <source>
        <dbReference type="EMBL" id="RZS58941.1"/>
    </source>
</evidence>
<name>A0A4Q7LW48_9MICO</name>
<dbReference type="SUPFAM" id="SSF54909">
    <property type="entry name" value="Dimeric alpha+beta barrel"/>
    <property type="match status" value="1"/>
</dbReference>
<evidence type="ECO:0000256" key="1">
    <source>
        <dbReference type="ARBA" id="ARBA00007689"/>
    </source>
</evidence>
<comment type="caution">
    <text evidence="3">The sequence shown here is derived from an EMBL/GenBank/DDBJ whole genome shotgun (WGS) entry which is preliminary data.</text>
</comment>
<dbReference type="EMBL" id="SGWW01000001">
    <property type="protein sequence ID" value="RZS58941.1"/>
    <property type="molecule type" value="Genomic_DNA"/>
</dbReference>